<dbReference type="Proteomes" id="UP000319859">
    <property type="component" value="Unassembled WGS sequence"/>
</dbReference>
<dbReference type="Pfam" id="PF06439">
    <property type="entry name" value="3keto-disac_hyd"/>
    <property type="match status" value="1"/>
</dbReference>
<protein>
    <submittedName>
        <fullName evidence="2">Uncharacterized protein DUF1080</fullName>
    </submittedName>
</protein>
<feature type="domain" description="3-keto-alpha-glucoside-1,2-lyase/3-keto-2-hydroxy-glucal hydratase" evidence="1">
    <location>
        <begin position="2"/>
        <end position="45"/>
    </location>
</feature>
<comment type="caution">
    <text evidence="2">The sequence shown here is derived from an EMBL/GenBank/DDBJ whole genome shotgun (WGS) entry which is preliminary data.</text>
</comment>
<dbReference type="AlphaFoldDB" id="A0A560FK34"/>
<accession>A0A560FK34</accession>
<dbReference type="Gene3D" id="2.60.120.560">
    <property type="entry name" value="Exo-inulinase, domain 1"/>
    <property type="match status" value="1"/>
</dbReference>
<evidence type="ECO:0000313" key="2">
    <source>
        <dbReference type="EMBL" id="TWB21973.1"/>
    </source>
</evidence>
<gene>
    <name evidence="2" type="ORF">FBZ89_104221</name>
</gene>
<name>A0A560FK34_9PROT</name>
<dbReference type="EMBL" id="VITN01000004">
    <property type="protein sequence ID" value="TWB21973.1"/>
    <property type="molecule type" value="Genomic_DNA"/>
</dbReference>
<dbReference type="InterPro" id="IPR010496">
    <property type="entry name" value="AL/BT2_dom"/>
</dbReference>
<evidence type="ECO:0000313" key="3">
    <source>
        <dbReference type="Proteomes" id="UP000319859"/>
    </source>
</evidence>
<evidence type="ECO:0000259" key="1">
    <source>
        <dbReference type="Pfam" id="PF06439"/>
    </source>
</evidence>
<sequence>MVNGVPVMVVRDLRMREGEGWAPLTHGHIQLQSEGAETYFRRITLEPITSLPRVIKN</sequence>
<dbReference type="GO" id="GO:0016787">
    <property type="term" value="F:hydrolase activity"/>
    <property type="evidence" value="ECO:0007669"/>
    <property type="project" value="InterPro"/>
</dbReference>
<organism evidence="2 3">
    <name type="scientific">Nitrospirillum amazonense</name>
    <dbReference type="NCBI Taxonomy" id="28077"/>
    <lineage>
        <taxon>Bacteria</taxon>
        <taxon>Pseudomonadati</taxon>
        <taxon>Pseudomonadota</taxon>
        <taxon>Alphaproteobacteria</taxon>
        <taxon>Rhodospirillales</taxon>
        <taxon>Azospirillaceae</taxon>
        <taxon>Nitrospirillum</taxon>
    </lineage>
</organism>
<reference evidence="2 3" key="1">
    <citation type="submission" date="2019-06" db="EMBL/GenBank/DDBJ databases">
        <title>Genomic Encyclopedia of Type Strains, Phase IV (KMG-V): Genome sequencing to study the core and pangenomes of soil and plant-associated prokaryotes.</title>
        <authorList>
            <person name="Whitman W."/>
        </authorList>
    </citation>
    <scope>NUCLEOTIDE SEQUENCE [LARGE SCALE GENOMIC DNA]</scope>
    <source>
        <strain evidence="2 3">BR 11880</strain>
    </source>
</reference>
<proteinExistence type="predicted"/>